<dbReference type="InterPro" id="IPR037150">
    <property type="entry name" value="H-NS_C_dom_sf"/>
</dbReference>
<evidence type="ECO:0000256" key="3">
    <source>
        <dbReference type="ARBA" id="ARBA00022490"/>
    </source>
</evidence>
<gene>
    <name evidence="7" type="ORF">ABQJ54_13335</name>
</gene>
<comment type="similarity">
    <text evidence="2">Belongs to the histone-like protein H-NS family.</text>
</comment>
<dbReference type="PANTHER" id="PTHR38097:SF2">
    <property type="entry name" value="DNA-BINDING PROTEIN STPA"/>
    <property type="match status" value="1"/>
</dbReference>
<evidence type="ECO:0000259" key="6">
    <source>
        <dbReference type="SMART" id="SM00528"/>
    </source>
</evidence>
<dbReference type="RefSeq" id="WP_367854795.1">
    <property type="nucleotide sequence ID" value="NZ_JBFOHK010000003.1"/>
</dbReference>
<dbReference type="PANTHER" id="PTHR38097">
    <property type="match status" value="1"/>
</dbReference>
<keyword evidence="4" id="KW-0238">DNA-binding</keyword>
<feature type="region of interest" description="Disordered" evidence="5">
    <location>
        <begin position="55"/>
        <end position="86"/>
    </location>
</feature>
<dbReference type="Pfam" id="PF00816">
    <property type="entry name" value="Histone_HNS"/>
    <property type="match status" value="1"/>
</dbReference>
<evidence type="ECO:0000313" key="8">
    <source>
        <dbReference type="Proteomes" id="UP001556220"/>
    </source>
</evidence>
<evidence type="ECO:0000256" key="5">
    <source>
        <dbReference type="SAM" id="MobiDB-lite"/>
    </source>
</evidence>
<dbReference type="InterPro" id="IPR027444">
    <property type="entry name" value="H-NS_C_dom"/>
</dbReference>
<keyword evidence="3" id="KW-0963">Cytoplasm</keyword>
<sequence length="134" mass="14170">MAINIDSLSPAELQALIKSAEAQMESARKNHVKEVRAKIDSILAGAGLAIGDVYPTRGGKSAKGPKAAVAPKYRNPDNASQTWSGRGKRPLWFNEALKKRGVTAESLMIASTPAKAAPVKKAPKKAPAKKVAKK</sequence>
<evidence type="ECO:0000256" key="1">
    <source>
        <dbReference type="ARBA" id="ARBA00004453"/>
    </source>
</evidence>
<evidence type="ECO:0000313" key="7">
    <source>
        <dbReference type="EMBL" id="MEW9572737.1"/>
    </source>
</evidence>
<dbReference type="Proteomes" id="UP001556220">
    <property type="component" value="Unassembled WGS sequence"/>
</dbReference>
<reference evidence="7 8" key="1">
    <citation type="submission" date="2024-06" db="EMBL/GenBank/DDBJ databases">
        <authorList>
            <person name="Woo H."/>
        </authorList>
    </citation>
    <scope>NUCLEOTIDE SEQUENCE [LARGE SCALE GENOMIC DNA]</scope>
    <source>
        <strain evidence="7 8">Si-c</strain>
    </source>
</reference>
<feature type="compositionally biased region" description="Basic residues" evidence="5">
    <location>
        <begin position="121"/>
        <end position="134"/>
    </location>
</feature>
<feature type="region of interest" description="Disordered" evidence="5">
    <location>
        <begin position="112"/>
        <end position="134"/>
    </location>
</feature>
<comment type="subcellular location">
    <subcellularLocation>
        <location evidence="1">Cytoplasm</location>
        <location evidence="1">Nucleoid</location>
    </subcellularLocation>
</comment>
<dbReference type="EMBL" id="JBFOHK010000003">
    <property type="protein sequence ID" value="MEW9572737.1"/>
    <property type="molecule type" value="Genomic_DNA"/>
</dbReference>
<evidence type="ECO:0000256" key="4">
    <source>
        <dbReference type="ARBA" id="ARBA00023125"/>
    </source>
</evidence>
<dbReference type="Gene3D" id="4.10.430.10">
    <property type="entry name" value="Histone-like protein H-NS, C-terminal domain"/>
    <property type="match status" value="1"/>
</dbReference>
<comment type="caution">
    <text evidence="7">The sequence shown here is derived from an EMBL/GenBank/DDBJ whole genome shotgun (WGS) entry which is preliminary data.</text>
</comment>
<accession>A0ABV3QGC3</accession>
<feature type="domain" description="DNA-binding protein H-NS-like C-terminal" evidence="6">
    <location>
        <begin position="63"/>
        <end position="109"/>
    </location>
</feature>
<proteinExistence type="inferred from homology"/>
<protein>
    <submittedName>
        <fullName evidence="7">H-NS family nucleoid-associated regulatory protein</fullName>
    </submittedName>
</protein>
<keyword evidence="8" id="KW-1185">Reference proteome</keyword>
<organism evidence="7 8">
    <name type="scientific">Rhodanobacter lycopersici</name>
    <dbReference type="NCBI Taxonomy" id="3162487"/>
    <lineage>
        <taxon>Bacteria</taxon>
        <taxon>Pseudomonadati</taxon>
        <taxon>Pseudomonadota</taxon>
        <taxon>Gammaproteobacteria</taxon>
        <taxon>Lysobacterales</taxon>
        <taxon>Rhodanobacteraceae</taxon>
        <taxon>Rhodanobacter</taxon>
    </lineage>
</organism>
<name>A0ABV3QGC3_9GAMM</name>
<dbReference type="SMART" id="SM00528">
    <property type="entry name" value="HNS"/>
    <property type="match status" value="1"/>
</dbReference>
<evidence type="ECO:0000256" key="2">
    <source>
        <dbReference type="ARBA" id="ARBA00010610"/>
    </source>
</evidence>
<dbReference type="SUPFAM" id="SSF81273">
    <property type="entry name" value="H-NS histone-like proteins"/>
    <property type="match status" value="1"/>
</dbReference>